<dbReference type="AlphaFoldDB" id="A0A081RQ90"/>
<keyword evidence="4" id="KW-0547">Nucleotide-binding</keyword>
<dbReference type="Gene3D" id="3.40.50.620">
    <property type="entry name" value="HUPs"/>
    <property type="match status" value="1"/>
</dbReference>
<comment type="similarity">
    <text evidence="8">Belongs to the QueC family.</text>
</comment>
<dbReference type="Proteomes" id="UP000028059">
    <property type="component" value="Unassembled WGS sequence"/>
</dbReference>
<name>A0A081RQ90_9ARCH</name>
<dbReference type="Pfam" id="PF06508">
    <property type="entry name" value="QueC"/>
    <property type="match status" value="1"/>
</dbReference>
<comment type="catalytic activity">
    <reaction evidence="10">
        <text>7-carboxy-7-carbaguanine + NH4(+) + 2 ATP = 7-cyano-7-carbaguanine + 2 AMP + 2 diphosphate + 2 H(+)</text>
        <dbReference type="Rhea" id="RHEA:27982"/>
        <dbReference type="ChEBI" id="CHEBI:15378"/>
        <dbReference type="ChEBI" id="CHEBI:28938"/>
        <dbReference type="ChEBI" id="CHEBI:30616"/>
        <dbReference type="ChEBI" id="CHEBI:33019"/>
        <dbReference type="ChEBI" id="CHEBI:45075"/>
        <dbReference type="ChEBI" id="CHEBI:61036"/>
        <dbReference type="ChEBI" id="CHEBI:456215"/>
        <dbReference type="EC" id="6.3.4.20"/>
    </reaction>
</comment>
<sequence length="224" mass="24969">MKKAVVVFSGGVDSVCAVSFLKSKYELYGITFSYGQKANMEISAAKSFAKKLGLKQHKIIDIGFMKELYGDSNVLTSSKRKIPSKFEYSIVVPIRNAVFLSIASAWAYTLNASLVVYGAHTGDKHYPDCRPAFAKKLESAFNQGEIDGINSKLRKEIEIWSPYREGLSKSDLLKKGKTVLGDSIFKTWSCYSNKKLHCGVCESCNNRKIAFEKAGILDKTKYLK</sequence>
<dbReference type="GO" id="GO:0046872">
    <property type="term" value="F:metal ion binding"/>
    <property type="evidence" value="ECO:0007669"/>
    <property type="project" value="UniProtKB-KW"/>
</dbReference>
<dbReference type="EC" id="6.3.4.20" evidence="9"/>
<accession>A0A081RQ90</accession>
<dbReference type="PATRIC" id="fig|1502293.3.peg.40"/>
<evidence type="ECO:0000256" key="3">
    <source>
        <dbReference type="ARBA" id="ARBA00022723"/>
    </source>
</evidence>
<evidence type="ECO:0000256" key="9">
    <source>
        <dbReference type="ARBA" id="ARBA00039149"/>
    </source>
</evidence>
<evidence type="ECO:0000256" key="10">
    <source>
        <dbReference type="ARBA" id="ARBA00047890"/>
    </source>
</evidence>
<dbReference type="CDD" id="cd01995">
    <property type="entry name" value="QueC-like"/>
    <property type="match status" value="1"/>
</dbReference>
<dbReference type="PANTHER" id="PTHR42914:SF1">
    <property type="entry name" value="7-CYANO-7-DEAZAGUANINE SYNTHASE"/>
    <property type="match status" value="1"/>
</dbReference>
<gene>
    <name evidence="11" type="primary">queC</name>
    <name evidence="11" type="ORF">AAA799N04_00040</name>
</gene>
<evidence type="ECO:0000313" key="12">
    <source>
        <dbReference type="Proteomes" id="UP000028059"/>
    </source>
</evidence>
<dbReference type="GO" id="GO:0016874">
    <property type="term" value="F:ligase activity"/>
    <property type="evidence" value="ECO:0007669"/>
    <property type="project" value="UniProtKB-KW"/>
</dbReference>
<keyword evidence="5" id="KW-0862">Zinc</keyword>
<evidence type="ECO:0000256" key="1">
    <source>
        <dbReference type="ARBA" id="ARBA00005061"/>
    </source>
</evidence>
<evidence type="ECO:0000256" key="7">
    <source>
        <dbReference type="ARBA" id="ARBA00037768"/>
    </source>
</evidence>
<evidence type="ECO:0000256" key="5">
    <source>
        <dbReference type="ARBA" id="ARBA00022833"/>
    </source>
</evidence>
<keyword evidence="2 11" id="KW-0436">Ligase</keyword>
<keyword evidence="12" id="KW-1185">Reference proteome</keyword>
<dbReference type="GO" id="GO:0005524">
    <property type="term" value="F:ATP binding"/>
    <property type="evidence" value="ECO:0007669"/>
    <property type="project" value="UniProtKB-KW"/>
</dbReference>
<evidence type="ECO:0000256" key="8">
    <source>
        <dbReference type="ARBA" id="ARBA00037993"/>
    </source>
</evidence>
<dbReference type="EMBL" id="JOKN01000001">
    <property type="protein sequence ID" value="KEQ57363.1"/>
    <property type="molecule type" value="Genomic_DNA"/>
</dbReference>
<evidence type="ECO:0000256" key="2">
    <source>
        <dbReference type="ARBA" id="ARBA00022598"/>
    </source>
</evidence>
<dbReference type="InterPro" id="IPR014729">
    <property type="entry name" value="Rossmann-like_a/b/a_fold"/>
</dbReference>
<reference evidence="11 12" key="1">
    <citation type="submission" date="2014-06" db="EMBL/GenBank/DDBJ databases">
        <authorList>
            <person name="Ngugi D.K."/>
            <person name="Blom J."/>
            <person name="Alam I."/>
            <person name="Rashid M."/>
            <person name="Ba Alawi W."/>
            <person name="Zhang G."/>
            <person name="Hikmawan T."/>
            <person name="Guan Y."/>
            <person name="Antunes A."/>
            <person name="Siam R."/>
            <person name="ElDorry H."/>
            <person name="Bajic V."/>
            <person name="Stingl U."/>
        </authorList>
    </citation>
    <scope>NUCLEOTIDE SEQUENCE [LARGE SCALE GENOMIC DNA]</scope>
    <source>
        <strain evidence="11">SCGC AAA799-N04</strain>
    </source>
</reference>
<keyword evidence="3" id="KW-0479">Metal-binding</keyword>
<protein>
    <recommendedName>
        <fullName evidence="9">7-cyano-7-deazaguanine synthase</fullName>
        <ecNumber evidence="9">6.3.4.20</ecNumber>
    </recommendedName>
</protein>
<comment type="function">
    <text evidence="7">Catalyzes the ATP-dependent conversion of 7-carboxy-7-deazaguanine (CDG) to 7-cyano-7-deazaguanine (preQ(0)).</text>
</comment>
<dbReference type="InterPro" id="IPR018317">
    <property type="entry name" value="QueC"/>
</dbReference>
<evidence type="ECO:0000313" key="11">
    <source>
        <dbReference type="EMBL" id="KEQ57363.1"/>
    </source>
</evidence>
<organism evidence="11 12">
    <name type="scientific">Marine Group I thaumarchaeote SCGC AAA799-N04</name>
    <dbReference type="NCBI Taxonomy" id="1502293"/>
    <lineage>
        <taxon>Archaea</taxon>
        <taxon>Nitrososphaerota</taxon>
        <taxon>Marine Group I</taxon>
    </lineage>
</organism>
<evidence type="ECO:0000256" key="4">
    <source>
        <dbReference type="ARBA" id="ARBA00022741"/>
    </source>
</evidence>
<dbReference type="PANTHER" id="PTHR42914">
    <property type="entry name" value="7-CYANO-7-DEAZAGUANINE SYNTHASE"/>
    <property type="match status" value="1"/>
</dbReference>
<dbReference type="SUPFAM" id="SSF52402">
    <property type="entry name" value="Adenine nucleotide alpha hydrolases-like"/>
    <property type="match status" value="1"/>
</dbReference>
<evidence type="ECO:0000256" key="6">
    <source>
        <dbReference type="ARBA" id="ARBA00022840"/>
    </source>
</evidence>
<proteinExistence type="inferred from homology"/>
<comment type="caution">
    <text evidence="11">The sequence shown here is derived from an EMBL/GenBank/DDBJ whole genome shotgun (WGS) entry which is preliminary data.</text>
</comment>
<comment type="pathway">
    <text evidence="1">Purine metabolism; 7-cyano-7-deazaguanine biosynthesis.</text>
</comment>
<keyword evidence="6" id="KW-0067">ATP-binding</keyword>
<dbReference type="PIRSF" id="PIRSF006293">
    <property type="entry name" value="ExsB"/>
    <property type="match status" value="1"/>
</dbReference>